<sequence length="196" mass="21509">MFCTRCFRAALPRAQVPLVRTLSTSMPLRSVAASNLSTPVTAPGEAATTTATTTTPRSSCPEGTVITGLNYLKDGQDPVAMKDEDYPEWLWDCLSVMKRSDAADDEAGDEFSKSKKQRKLAGKRKRAHDAKLLAEGDLEALEPKIPIQEQSINLPGNENGSVQDNIDASQARQALKRAMRIERKAKIKEANYLQSM</sequence>
<evidence type="ECO:0000313" key="9">
    <source>
        <dbReference type="EMBL" id="KAF4123395.1"/>
    </source>
</evidence>
<evidence type="ECO:0000256" key="8">
    <source>
        <dbReference type="SAM" id="MobiDB-lite"/>
    </source>
</evidence>
<evidence type="ECO:0000256" key="6">
    <source>
        <dbReference type="ARBA" id="ARBA00033752"/>
    </source>
</evidence>
<feature type="compositionally biased region" description="Low complexity" evidence="8">
    <location>
        <begin position="38"/>
        <end position="56"/>
    </location>
</feature>
<evidence type="ECO:0000256" key="5">
    <source>
        <dbReference type="ARBA" id="ARBA00023274"/>
    </source>
</evidence>
<evidence type="ECO:0000256" key="3">
    <source>
        <dbReference type="ARBA" id="ARBA00022980"/>
    </source>
</evidence>
<keyword evidence="5" id="KW-0687">Ribonucleoprotein</keyword>
<protein>
    <recommendedName>
        <fullName evidence="7">Large ribosomal subunit protein mL54</fullName>
    </recommendedName>
</protein>
<name>A0A9P5D542_9HYPO</name>
<evidence type="ECO:0000256" key="7">
    <source>
        <dbReference type="ARBA" id="ARBA00035179"/>
    </source>
</evidence>
<dbReference type="GeneID" id="55972321"/>
<keyword evidence="10" id="KW-1185">Reference proteome</keyword>
<gene>
    <name evidence="9" type="ORF">GMORB2_6096</name>
</gene>
<accession>A0A9P5D542</accession>
<evidence type="ECO:0000256" key="4">
    <source>
        <dbReference type="ARBA" id="ARBA00023128"/>
    </source>
</evidence>
<dbReference type="OrthoDB" id="10252718at2759"/>
<dbReference type="Proteomes" id="UP000749293">
    <property type="component" value="Unassembled WGS sequence"/>
</dbReference>
<organism evidence="9 10">
    <name type="scientific">Geosmithia morbida</name>
    <dbReference type="NCBI Taxonomy" id="1094350"/>
    <lineage>
        <taxon>Eukaryota</taxon>
        <taxon>Fungi</taxon>
        <taxon>Dikarya</taxon>
        <taxon>Ascomycota</taxon>
        <taxon>Pezizomycotina</taxon>
        <taxon>Sordariomycetes</taxon>
        <taxon>Hypocreomycetidae</taxon>
        <taxon>Hypocreales</taxon>
        <taxon>Bionectriaceae</taxon>
        <taxon>Geosmithia</taxon>
    </lineage>
</organism>
<reference evidence="9" key="1">
    <citation type="submission" date="2020-03" db="EMBL/GenBank/DDBJ databases">
        <title>Site-based positive gene gene selection in Geosmithia morbida across the United States reveals a broad range of putative effectors and factors for local host and environmental adapation.</title>
        <authorList>
            <person name="Onufrak A."/>
            <person name="Murdoch R.W."/>
            <person name="Gazis R."/>
            <person name="Huff M."/>
            <person name="Staton M."/>
            <person name="Klingeman W."/>
            <person name="Hadziabdic D."/>
        </authorList>
    </citation>
    <scope>NUCLEOTIDE SEQUENCE</scope>
    <source>
        <strain evidence="9">1262</strain>
    </source>
</reference>
<dbReference type="RefSeq" id="XP_035322047.1">
    <property type="nucleotide sequence ID" value="XM_035468066.1"/>
</dbReference>
<dbReference type="GO" id="GO:0003735">
    <property type="term" value="F:structural constituent of ribosome"/>
    <property type="evidence" value="ECO:0007669"/>
    <property type="project" value="TreeGrafter"/>
</dbReference>
<comment type="similarity">
    <text evidence="6">Belongs to the mitochondrion-specific ribosomal protein mL54 family.</text>
</comment>
<feature type="compositionally biased region" description="Basic residues" evidence="8">
    <location>
        <begin position="114"/>
        <end position="127"/>
    </location>
</feature>
<dbReference type="PANTHER" id="PTHR28595:SF1">
    <property type="entry name" value="LARGE RIBOSOMAL SUBUNIT PROTEIN ML54"/>
    <property type="match status" value="1"/>
</dbReference>
<feature type="region of interest" description="Disordered" evidence="8">
    <location>
        <begin position="36"/>
        <end position="59"/>
    </location>
</feature>
<proteinExistence type="inferred from homology"/>
<dbReference type="Pfam" id="PF08561">
    <property type="entry name" value="Ribosomal_L37"/>
    <property type="match status" value="1"/>
</dbReference>
<comment type="caution">
    <text evidence="9">The sequence shown here is derived from an EMBL/GenBank/DDBJ whole genome shotgun (WGS) entry which is preliminary data.</text>
</comment>
<comment type="subcellular location">
    <subcellularLocation>
        <location evidence="1">Mitochondrion</location>
    </subcellularLocation>
</comment>
<keyword evidence="4" id="KW-0496">Mitochondrion</keyword>
<feature type="region of interest" description="Disordered" evidence="8">
    <location>
        <begin position="103"/>
        <end position="127"/>
    </location>
</feature>
<evidence type="ECO:0000256" key="2">
    <source>
        <dbReference type="ARBA" id="ARBA00022946"/>
    </source>
</evidence>
<keyword evidence="2" id="KW-0809">Transit peptide</keyword>
<evidence type="ECO:0000313" key="10">
    <source>
        <dbReference type="Proteomes" id="UP000749293"/>
    </source>
</evidence>
<dbReference type="AlphaFoldDB" id="A0A9P5D542"/>
<dbReference type="InterPro" id="IPR013870">
    <property type="entry name" value="Ribosomal_mL54"/>
</dbReference>
<evidence type="ECO:0000256" key="1">
    <source>
        <dbReference type="ARBA" id="ARBA00004173"/>
    </source>
</evidence>
<dbReference type="GO" id="GO:0005762">
    <property type="term" value="C:mitochondrial large ribosomal subunit"/>
    <property type="evidence" value="ECO:0007669"/>
    <property type="project" value="TreeGrafter"/>
</dbReference>
<keyword evidence="3 9" id="KW-0689">Ribosomal protein</keyword>
<dbReference type="EMBL" id="JAANYQ010000006">
    <property type="protein sequence ID" value="KAF4123395.1"/>
    <property type="molecule type" value="Genomic_DNA"/>
</dbReference>
<dbReference type="PANTHER" id="PTHR28595">
    <property type="entry name" value="39S RIBOSOMAL PROTEIN L54, MITOCHONDRIAL"/>
    <property type="match status" value="1"/>
</dbReference>